<dbReference type="GO" id="GO:0004497">
    <property type="term" value="F:monooxygenase activity"/>
    <property type="evidence" value="ECO:0007669"/>
    <property type="project" value="UniProtKB-KW"/>
</dbReference>
<dbReference type="GO" id="GO:0071949">
    <property type="term" value="F:FAD binding"/>
    <property type="evidence" value="ECO:0007669"/>
    <property type="project" value="InterPro"/>
</dbReference>
<keyword evidence="1" id="KW-0285">Flavoprotein</keyword>
<feature type="domain" description="FAD-binding" evidence="4">
    <location>
        <begin position="298"/>
        <end position="379"/>
    </location>
</feature>
<accession>A0A5C3K971</accession>
<dbReference type="InterPro" id="IPR002938">
    <property type="entry name" value="FAD-bd"/>
</dbReference>
<reference evidence="5 6" key="1">
    <citation type="journal article" date="2019" name="Nat. Ecol. Evol.">
        <title>Megaphylogeny resolves global patterns of mushroom evolution.</title>
        <authorList>
            <person name="Varga T."/>
            <person name="Krizsan K."/>
            <person name="Foldi C."/>
            <person name="Dima B."/>
            <person name="Sanchez-Garcia M."/>
            <person name="Sanchez-Ramirez S."/>
            <person name="Szollosi G.J."/>
            <person name="Szarkandi J.G."/>
            <person name="Papp V."/>
            <person name="Albert L."/>
            <person name="Andreopoulos W."/>
            <person name="Angelini C."/>
            <person name="Antonin V."/>
            <person name="Barry K.W."/>
            <person name="Bougher N.L."/>
            <person name="Buchanan P."/>
            <person name="Buyck B."/>
            <person name="Bense V."/>
            <person name="Catcheside P."/>
            <person name="Chovatia M."/>
            <person name="Cooper J."/>
            <person name="Damon W."/>
            <person name="Desjardin D."/>
            <person name="Finy P."/>
            <person name="Geml J."/>
            <person name="Haridas S."/>
            <person name="Hughes K."/>
            <person name="Justo A."/>
            <person name="Karasinski D."/>
            <person name="Kautmanova I."/>
            <person name="Kiss B."/>
            <person name="Kocsube S."/>
            <person name="Kotiranta H."/>
            <person name="LaButti K.M."/>
            <person name="Lechner B.E."/>
            <person name="Liimatainen K."/>
            <person name="Lipzen A."/>
            <person name="Lukacs Z."/>
            <person name="Mihaltcheva S."/>
            <person name="Morgado L.N."/>
            <person name="Niskanen T."/>
            <person name="Noordeloos M.E."/>
            <person name="Ohm R.A."/>
            <person name="Ortiz-Santana B."/>
            <person name="Ovrebo C."/>
            <person name="Racz N."/>
            <person name="Riley R."/>
            <person name="Savchenko A."/>
            <person name="Shiryaev A."/>
            <person name="Soop K."/>
            <person name="Spirin V."/>
            <person name="Szebenyi C."/>
            <person name="Tomsovsky M."/>
            <person name="Tulloss R.E."/>
            <person name="Uehling J."/>
            <person name="Grigoriev I.V."/>
            <person name="Vagvolgyi C."/>
            <person name="Papp T."/>
            <person name="Martin F.M."/>
            <person name="Miettinen O."/>
            <person name="Hibbett D.S."/>
            <person name="Nagy L.G."/>
        </authorList>
    </citation>
    <scope>NUCLEOTIDE SEQUENCE [LARGE SCALE GENOMIC DNA]</scope>
    <source>
        <strain evidence="5 6">CBS 121175</strain>
    </source>
</reference>
<dbReference type="STRING" id="230819.A0A5C3K971"/>
<keyword evidence="5" id="KW-0503">Monooxygenase</keyword>
<dbReference type="SUPFAM" id="SSF54373">
    <property type="entry name" value="FAD-linked reductases, C-terminal domain"/>
    <property type="match status" value="1"/>
</dbReference>
<dbReference type="InterPro" id="IPR036188">
    <property type="entry name" value="FAD/NAD-bd_sf"/>
</dbReference>
<dbReference type="InterPro" id="IPR051104">
    <property type="entry name" value="FAD_monoxygenase"/>
</dbReference>
<dbReference type="AlphaFoldDB" id="A0A5C3K971"/>
<evidence type="ECO:0000256" key="2">
    <source>
        <dbReference type="ARBA" id="ARBA00022827"/>
    </source>
</evidence>
<evidence type="ECO:0000256" key="1">
    <source>
        <dbReference type="ARBA" id="ARBA00022630"/>
    </source>
</evidence>
<dbReference type="Gene3D" id="3.50.50.60">
    <property type="entry name" value="FAD/NAD(P)-binding domain"/>
    <property type="match status" value="1"/>
</dbReference>
<dbReference type="SUPFAM" id="SSF51905">
    <property type="entry name" value="FAD/NAD(P)-binding domain"/>
    <property type="match status" value="1"/>
</dbReference>
<dbReference type="Pfam" id="PF01494">
    <property type="entry name" value="FAD_binding_3"/>
    <property type="match status" value="2"/>
</dbReference>
<dbReference type="PRINTS" id="PR00420">
    <property type="entry name" value="RNGMNOXGNASE"/>
</dbReference>
<dbReference type="GO" id="GO:0044550">
    <property type="term" value="P:secondary metabolite biosynthetic process"/>
    <property type="evidence" value="ECO:0007669"/>
    <property type="project" value="TreeGrafter"/>
</dbReference>
<protein>
    <submittedName>
        <fullName evidence="5">Salicylate 1-monooxygenase</fullName>
    </submittedName>
</protein>
<dbReference type="PANTHER" id="PTHR46720:SF3">
    <property type="entry name" value="FAD-BINDING DOMAIN-CONTAINING PROTEIN-RELATED"/>
    <property type="match status" value="1"/>
</dbReference>
<keyword evidence="3" id="KW-0560">Oxidoreductase</keyword>
<dbReference type="EMBL" id="ML210703">
    <property type="protein sequence ID" value="TFK16620.1"/>
    <property type="molecule type" value="Genomic_DNA"/>
</dbReference>
<dbReference type="OrthoDB" id="417877at2759"/>
<gene>
    <name evidence="5" type="ORF">FA15DRAFT_676627</name>
</gene>
<organism evidence="5 6">
    <name type="scientific">Coprinopsis marcescibilis</name>
    <name type="common">Agaric fungus</name>
    <name type="synonym">Psathyrella marcescibilis</name>
    <dbReference type="NCBI Taxonomy" id="230819"/>
    <lineage>
        <taxon>Eukaryota</taxon>
        <taxon>Fungi</taxon>
        <taxon>Dikarya</taxon>
        <taxon>Basidiomycota</taxon>
        <taxon>Agaricomycotina</taxon>
        <taxon>Agaricomycetes</taxon>
        <taxon>Agaricomycetidae</taxon>
        <taxon>Agaricales</taxon>
        <taxon>Agaricineae</taxon>
        <taxon>Psathyrellaceae</taxon>
        <taxon>Coprinopsis</taxon>
    </lineage>
</organism>
<proteinExistence type="predicted"/>
<keyword evidence="2" id="KW-0274">FAD</keyword>
<name>A0A5C3K971_COPMA</name>
<evidence type="ECO:0000313" key="6">
    <source>
        <dbReference type="Proteomes" id="UP000307440"/>
    </source>
</evidence>
<dbReference type="PANTHER" id="PTHR46720">
    <property type="entry name" value="HYDROXYLASE, PUTATIVE (AFU_ORTHOLOGUE AFUA_3G01460)-RELATED"/>
    <property type="match status" value="1"/>
</dbReference>
<sequence>MKVLICGGGISGLIGGIVMARNPNISVEIYEAAPEFLPIGAGIGIWIRVWDLLAKLGLSDDLRSKTASATTPDPIDALIFRKSDQPEGVEFYTLVTNGPFITFHRHDFQQTLIQHLPSSCKMHHSKRLSTYTSLPNGKIRAYFEDGTQVTCDLLIGADGIRSTVRDTMLREKAAKHADVGNFEDAYQTLVANQPLWSGTMCYRGLIPMEKVKADIEKGNLTLEECHIQHMGKNANLIVYPIANGSMINFAAFYHQPDKVGSVFEGPWVQNVPKEELQAAYAGWEPSVQKWMKFIENPSRWAIHTIRPLDTYVADGVALIGDAAHAMVPHQGSGAGQGIEDAYFIATLLSNPAVTVRDIPKVLAVYDAVRRPFALDVCRRSHLNGSYYTMNNPDFKYRLAETQAGTPEQEKILKELGVAIKNNWEWAWTVPFDDNMEAGLVMLKRMMNNVGEQSAVVQDNGFVSAVL</sequence>
<evidence type="ECO:0000259" key="4">
    <source>
        <dbReference type="Pfam" id="PF01494"/>
    </source>
</evidence>
<dbReference type="Proteomes" id="UP000307440">
    <property type="component" value="Unassembled WGS sequence"/>
</dbReference>
<evidence type="ECO:0000256" key="3">
    <source>
        <dbReference type="ARBA" id="ARBA00023002"/>
    </source>
</evidence>
<evidence type="ECO:0000313" key="5">
    <source>
        <dbReference type="EMBL" id="TFK16620.1"/>
    </source>
</evidence>
<keyword evidence="6" id="KW-1185">Reference proteome</keyword>
<feature type="domain" description="FAD-binding" evidence="4">
    <location>
        <begin position="2"/>
        <end position="168"/>
    </location>
</feature>